<dbReference type="OrthoDB" id="9126687at2"/>
<dbReference type="AlphaFoldDB" id="A0A7C9IWE3"/>
<reference evidence="1 2" key="1">
    <citation type="submission" date="2019-09" db="EMBL/GenBank/DDBJ databases">
        <title>Identification of Malikia spinosa a prominent benzene-, toluene-, and ethylbenzene-degrading bacterium: enrichment, isolation and whole genome sequencing.</title>
        <authorList>
            <person name="Tancsics A."/>
            <person name="Revesz F."/>
            <person name="Kriszt B."/>
        </authorList>
    </citation>
    <scope>NUCLEOTIDE SEQUENCE [LARGE SCALE GENOMIC DNA]</scope>
    <source>
        <strain evidence="1 2">AB6</strain>
    </source>
</reference>
<organism evidence="1 2">
    <name type="scientific">Malikia spinosa</name>
    <dbReference type="NCBI Taxonomy" id="86180"/>
    <lineage>
        <taxon>Bacteria</taxon>
        <taxon>Pseudomonadati</taxon>
        <taxon>Pseudomonadota</taxon>
        <taxon>Betaproteobacteria</taxon>
        <taxon>Burkholderiales</taxon>
        <taxon>Comamonadaceae</taxon>
        <taxon>Malikia</taxon>
    </lineage>
</organism>
<dbReference type="RefSeq" id="WP_146115078.1">
    <property type="nucleotide sequence ID" value="NZ_PVLR01000057.1"/>
</dbReference>
<comment type="caution">
    <text evidence="1">The sequence shown here is derived from an EMBL/GenBank/DDBJ whole genome shotgun (WGS) entry which is preliminary data.</text>
</comment>
<gene>
    <name evidence="1" type="ORF">F5985_01650</name>
</gene>
<protein>
    <submittedName>
        <fullName evidence="1">Uncharacterized protein</fullName>
    </submittedName>
</protein>
<dbReference type="Proteomes" id="UP000481947">
    <property type="component" value="Unassembled WGS sequence"/>
</dbReference>
<dbReference type="EMBL" id="VYSB01000001">
    <property type="protein sequence ID" value="MYZ50874.1"/>
    <property type="molecule type" value="Genomic_DNA"/>
</dbReference>
<name>A0A7C9IWE3_9BURK</name>
<sequence length="260" mass="29751">MPHALIAGVPMGWSRQVRGALDKVKVPDWTFSVFPGSDPKIAGISDKQLPDLLADAAKRGGAHVFCVSDGRDRQRIATAIREHFRFRWLASDVVRTATTQSEPLVKDIERAIKEEIEWRNALHPIVKSSPLALPQRGFSAERSVEAIWSMSESFNKEDGFFAKVGEALEQFRMQHLKKWDKHRERFFIDLSNRVWKDDGPYHGDAPFPRDWKYSSALPERFHFDVQHAQRKAFNFNDRAGRGKSVATSKHCNVDAHGYLR</sequence>
<evidence type="ECO:0000313" key="1">
    <source>
        <dbReference type="EMBL" id="MYZ50874.1"/>
    </source>
</evidence>
<evidence type="ECO:0000313" key="2">
    <source>
        <dbReference type="Proteomes" id="UP000481947"/>
    </source>
</evidence>
<proteinExistence type="predicted"/>
<accession>A0A7C9IWE3</accession>